<accession>A0A0A9TZK5</accession>
<proteinExistence type="predicted"/>
<protein>
    <submittedName>
        <fullName evidence="1">Uncharacterized protein</fullName>
    </submittedName>
</protein>
<sequence length="33" mass="3511">MVVLPSRVCCSVQFAEMSHVLASCGLAINSRSD</sequence>
<organism evidence="1">
    <name type="scientific">Arundo donax</name>
    <name type="common">Giant reed</name>
    <name type="synonym">Donax arundinaceus</name>
    <dbReference type="NCBI Taxonomy" id="35708"/>
    <lineage>
        <taxon>Eukaryota</taxon>
        <taxon>Viridiplantae</taxon>
        <taxon>Streptophyta</taxon>
        <taxon>Embryophyta</taxon>
        <taxon>Tracheophyta</taxon>
        <taxon>Spermatophyta</taxon>
        <taxon>Magnoliopsida</taxon>
        <taxon>Liliopsida</taxon>
        <taxon>Poales</taxon>
        <taxon>Poaceae</taxon>
        <taxon>PACMAD clade</taxon>
        <taxon>Arundinoideae</taxon>
        <taxon>Arundineae</taxon>
        <taxon>Arundo</taxon>
    </lineage>
</organism>
<dbReference type="EMBL" id="GBRH01279865">
    <property type="protein sequence ID" value="JAD18030.1"/>
    <property type="molecule type" value="Transcribed_RNA"/>
</dbReference>
<name>A0A0A9TZK5_ARUDO</name>
<reference evidence="1" key="2">
    <citation type="journal article" date="2015" name="Data Brief">
        <title>Shoot transcriptome of the giant reed, Arundo donax.</title>
        <authorList>
            <person name="Barrero R.A."/>
            <person name="Guerrero F.D."/>
            <person name="Moolhuijzen P."/>
            <person name="Goolsby J.A."/>
            <person name="Tidwell J."/>
            <person name="Bellgard S.E."/>
            <person name="Bellgard M.I."/>
        </authorList>
    </citation>
    <scope>NUCLEOTIDE SEQUENCE</scope>
    <source>
        <tissue evidence="1">Shoot tissue taken approximately 20 cm above the soil surface</tissue>
    </source>
</reference>
<reference evidence="1" key="1">
    <citation type="submission" date="2014-09" db="EMBL/GenBank/DDBJ databases">
        <authorList>
            <person name="Magalhaes I.L.F."/>
            <person name="Oliveira U."/>
            <person name="Santos F.R."/>
            <person name="Vidigal T.H.D.A."/>
            <person name="Brescovit A.D."/>
            <person name="Santos A.J."/>
        </authorList>
    </citation>
    <scope>NUCLEOTIDE SEQUENCE</scope>
    <source>
        <tissue evidence="1">Shoot tissue taken approximately 20 cm above the soil surface</tissue>
    </source>
</reference>
<evidence type="ECO:0000313" key="1">
    <source>
        <dbReference type="EMBL" id="JAD18030.1"/>
    </source>
</evidence>
<dbReference type="AlphaFoldDB" id="A0A0A9TZK5"/>